<dbReference type="Pfam" id="PF13624">
    <property type="entry name" value="SurA_N_3"/>
    <property type="match status" value="1"/>
</dbReference>
<proteinExistence type="predicted"/>
<accession>A0ABT1PG92</accession>
<evidence type="ECO:0000256" key="1">
    <source>
        <dbReference type="SAM" id="SignalP"/>
    </source>
</evidence>
<keyword evidence="3" id="KW-1185">Reference proteome</keyword>
<feature type="chain" id="PRO_5046153342" evidence="1">
    <location>
        <begin position="19"/>
        <end position="213"/>
    </location>
</feature>
<evidence type="ECO:0000313" key="2">
    <source>
        <dbReference type="EMBL" id="MCQ4044393.1"/>
    </source>
</evidence>
<dbReference type="InterPro" id="IPR027304">
    <property type="entry name" value="Trigger_fact/SurA_dom_sf"/>
</dbReference>
<feature type="signal peptide" evidence="1">
    <location>
        <begin position="1"/>
        <end position="18"/>
    </location>
</feature>
<dbReference type="Proteomes" id="UP001206206">
    <property type="component" value="Unassembled WGS sequence"/>
</dbReference>
<organism evidence="2 3">
    <name type="scientific">Streptantibioticus rubrisoli</name>
    <dbReference type="NCBI Taxonomy" id="1387313"/>
    <lineage>
        <taxon>Bacteria</taxon>
        <taxon>Bacillati</taxon>
        <taxon>Actinomycetota</taxon>
        <taxon>Actinomycetes</taxon>
        <taxon>Kitasatosporales</taxon>
        <taxon>Streptomycetaceae</taxon>
        <taxon>Streptantibioticus</taxon>
    </lineage>
</organism>
<gene>
    <name evidence="2" type="ORF">NON19_20755</name>
</gene>
<dbReference type="EMBL" id="JANFNH010000026">
    <property type="protein sequence ID" value="MCQ4044393.1"/>
    <property type="molecule type" value="Genomic_DNA"/>
</dbReference>
<dbReference type="PROSITE" id="PS51257">
    <property type="entry name" value="PROKAR_LIPOPROTEIN"/>
    <property type="match status" value="1"/>
</dbReference>
<reference evidence="2 3" key="1">
    <citation type="submission" date="2022-06" db="EMBL/GenBank/DDBJ databases">
        <title>Draft genome sequence of type strain Streptomyces rubrisoli DSM 42083.</title>
        <authorList>
            <person name="Duangmal K."/>
            <person name="Klaysubun C."/>
        </authorList>
    </citation>
    <scope>NUCLEOTIDE SEQUENCE [LARGE SCALE GENOMIC DNA]</scope>
    <source>
        <strain evidence="2 3">DSM 42083</strain>
    </source>
</reference>
<dbReference type="SUPFAM" id="SSF109998">
    <property type="entry name" value="Triger factor/SurA peptide-binding domain-like"/>
    <property type="match status" value="1"/>
</dbReference>
<protein>
    <submittedName>
        <fullName evidence="2">SurA N-terminal domain-containing protein</fullName>
    </submittedName>
</protein>
<name>A0ABT1PG92_9ACTN</name>
<dbReference type="Gene3D" id="1.10.4030.10">
    <property type="entry name" value="Porin chaperone SurA, peptide-binding domain"/>
    <property type="match status" value="1"/>
</dbReference>
<evidence type="ECO:0000313" key="3">
    <source>
        <dbReference type="Proteomes" id="UP001206206"/>
    </source>
</evidence>
<comment type="caution">
    <text evidence="2">The sequence shown here is derived from an EMBL/GenBank/DDBJ whole genome shotgun (WGS) entry which is preliminary data.</text>
</comment>
<dbReference type="RefSeq" id="WP_255930211.1">
    <property type="nucleotide sequence ID" value="NZ_JANFNH010000026.1"/>
</dbReference>
<sequence length="213" mass="21925">MVRRRTATLSLTAVAVLAAAPLLTSCGAEHPGTAAVVGGQTISMSTLQSQVKAVRQAQGGSAQSAQLIESTGDLDRTTLGALVFDRVLDAAARQNGVTVTRAEAQQARAAAEAQAGGADALRDQLLRQYAVAPGGIDDFYRVQAEAQALAHKLGVDLATPDGQAAVTKSLVKAAQAMRVDVNPRFGTWNAQTLTIGSASTPWLRRAVAPTPAA</sequence>
<keyword evidence="1" id="KW-0732">Signal</keyword>